<feature type="domain" description="PAS" evidence="11">
    <location>
        <begin position="145"/>
        <end position="189"/>
    </location>
</feature>
<dbReference type="NCBIfam" id="TIGR00229">
    <property type="entry name" value="sensory_box"/>
    <property type="match status" value="1"/>
</dbReference>
<evidence type="ECO:0000313" key="13">
    <source>
        <dbReference type="EMBL" id="RCK80640.1"/>
    </source>
</evidence>
<evidence type="ECO:0000256" key="8">
    <source>
        <dbReference type="ARBA" id="ARBA00023136"/>
    </source>
</evidence>
<dbReference type="Pfam" id="PF00989">
    <property type="entry name" value="PAS"/>
    <property type="match status" value="1"/>
</dbReference>
<keyword evidence="7" id="KW-0902">Two-component regulatory system</keyword>
<dbReference type="CDD" id="cd00130">
    <property type="entry name" value="PAS"/>
    <property type="match status" value="1"/>
</dbReference>
<dbReference type="SMART" id="SM00387">
    <property type="entry name" value="HATPase_c"/>
    <property type="match status" value="1"/>
</dbReference>
<keyword evidence="9" id="KW-0175">Coiled coil</keyword>
<evidence type="ECO:0000256" key="4">
    <source>
        <dbReference type="ARBA" id="ARBA00022692"/>
    </source>
</evidence>
<feature type="coiled-coil region" evidence="9">
    <location>
        <begin position="279"/>
        <end position="313"/>
    </location>
</feature>
<dbReference type="InterPro" id="IPR011712">
    <property type="entry name" value="Sig_transdc_His_kin_sub3_dim/P"/>
</dbReference>
<dbReference type="GO" id="GO:0005886">
    <property type="term" value="C:plasma membrane"/>
    <property type="evidence" value="ECO:0007669"/>
    <property type="project" value="UniProtKB-SubCell"/>
</dbReference>
<name>A0A367ZRH4_9BACT</name>
<dbReference type="GO" id="GO:0006355">
    <property type="term" value="P:regulation of DNA-templated transcription"/>
    <property type="evidence" value="ECO:0007669"/>
    <property type="project" value="InterPro"/>
</dbReference>
<keyword evidence="2" id="KW-1003">Cell membrane</keyword>
<protein>
    <submittedName>
        <fullName evidence="13">Sensor histidine kinase</fullName>
    </submittedName>
</protein>
<dbReference type="PANTHER" id="PTHR24421:SF37">
    <property type="entry name" value="SENSOR HISTIDINE KINASE NARS"/>
    <property type="match status" value="1"/>
</dbReference>
<keyword evidence="5 13" id="KW-0418">Kinase</keyword>
<dbReference type="InterPro" id="IPR050482">
    <property type="entry name" value="Sensor_HK_TwoCompSys"/>
</dbReference>
<dbReference type="EMBL" id="QOQW01000005">
    <property type="protein sequence ID" value="RCK80640.1"/>
    <property type="molecule type" value="Genomic_DNA"/>
</dbReference>
<organism evidence="13 14">
    <name type="scientific">Candidatus Ozemobacter sibiricus</name>
    <dbReference type="NCBI Taxonomy" id="2268124"/>
    <lineage>
        <taxon>Bacteria</taxon>
        <taxon>Candidatus Ozemobacteria</taxon>
        <taxon>Candidatus Ozemobacterales</taxon>
        <taxon>Candidatus Ozemobacteraceae</taxon>
        <taxon>Candidatus Ozemobacter</taxon>
    </lineage>
</organism>
<comment type="subcellular location">
    <subcellularLocation>
        <location evidence="1">Cell membrane</location>
        <topology evidence="1">Multi-pass membrane protein</topology>
    </subcellularLocation>
</comment>
<feature type="domain" description="PAC" evidence="12">
    <location>
        <begin position="225"/>
        <end position="277"/>
    </location>
</feature>
<accession>A0A367ZRH4</accession>
<evidence type="ECO:0000256" key="6">
    <source>
        <dbReference type="ARBA" id="ARBA00022989"/>
    </source>
</evidence>
<dbReference type="SMART" id="SM00091">
    <property type="entry name" value="PAS"/>
    <property type="match status" value="2"/>
</dbReference>
<dbReference type="GO" id="GO:0000155">
    <property type="term" value="F:phosphorelay sensor kinase activity"/>
    <property type="evidence" value="ECO:0007669"/>
    <property type="project" value="InterPro"/>
</dbReference>
<feature type="domain" description="Histidine kinase" evidence="10">
    <location>
        <begin position="432"/>
        <end position="520"/>
    </location>
</feature>
<evidence type="ECO:0000259" key="11">
    <source>
        <dbReference type="PROSITE" id="PS50112"/>
    </source>
</evidence>
<dbReference type="PROSITE" id="PS50113">
    <property type="entry name" value="PAC"/>
    <property type="match status" value="1"/>
</dbReference>
<evidence type="ECO:0000256" key="5">
    <source>
        <dbReference type="ARBA" id="ARBA00022777"/>
    </source>
</evidence>
<evidence type="ECO:0000256" key="1">
    <source>
        <dbReference type="ARBA" id="ARBA00004651"/>
    </source>
</evidence>
<comment type="caution">
    <text evidence="13">The sequence shown here is derived from an EMBL/GenBank/DDBJ whole genome shotgun (WGS) entry which is preliminary data.</text>
</comment>
<dbReference type="Pfam" id="PF07730">
    <property type="entry name" value="HisKA_3"/>
    <property type="match status" value="1"/>
</dbReference>
<evidence type="ECO:0000256" key="3">
    <source>
        <dbReference type="ARBA" id="ARBA00022679"/>
    </source>
</evidence>
<dbReference type="PANTHER" id="PTHR24421">
    <property type="entry name" value="NITRATE/NITRITE SENSOR PROTEIN NARX-RELATED"/>
    <property type="match status" value="1"/>
</dbReference>
<dbReference type="InterPro" id="IPR013767">
    <property type="entry name" value="PAS_fold"/>
</dbReference>
<reference evidence="13 14" key="1">
    <citation type="submission" date="2018-05" db="EMBL/GenBank/DDBJ databases">
        <title>A metagenomic window into the 2 km-deep terrestrial subsurface aquifer revealed taxonomically and functionally diverse microbial community comprising novel uncultured bacterial lineages.</title>
        <authorList>
            <person name="Kadnikov V.V."/>
            <person name="Mardanov A.V."/>
            <person name="Beletsky A.V."/>
            <person name="Banks D."/>
            <person name="Pimenov N.V."/>
            <person name="Frank Y.A."/>
            <person name="Karnachuk O.V."/>
            <person name="Ravin N.V."/>
        </authorList>
    </citation>
    <scope>NUCLEOTIDE SEQUENCE [LARGE SCALE GENOMIC DNA]</scope>
    <source>
        <strain evidence="13">BY5</strain>
    </source>
</reference>
<evidence type="ECO:0000256" key="7">
    <source>
        <dbReference type="ARBA" id="ARBA00023012"/>
    </source>
</evidence>
<dbReference type="Gene3D" id="3.30.450.20">
    <property type="entry name" value="PAS domain"/>
    <property type="match status" value="2"/>
</dbReference>
<dbReference type="PROSITE" id="PS50109">
    <property type="entry name" value="HIS_KIN"/>
    <property type="match status" value="1"/>
</dbReference>
<dbReference type="InterPro" id="IPR000014">
    <property type="entry name" value="PAS"/>
</dbReference>
<keyword evidence="4" id="KW-0812">Transmembrane</keyword>
<dbReference type="Gene3D" id="3.30.565.10">
    <property type="entry name" value="Histidine kinase-like ATPase, C-terminal domain"/>
    <property type="match status" value="1"/>
</dbReference>
<proteinExistence type="predicted"/>
<dbReference type="Proteomes" id="UP000252355">
    <property type="component" value="Unassembled WGS sequence"/>
</dbReference>
<dbReference type="Pfam" id="PF02518">
    <property type="entry name" value="HATPase_c"/>
    <property type="match status" value="1"/>
</dbReference>
<evidence type="ECO:0000256" key="9">
    <source>
        <dbReference type="SAM" id="Coils"/>
    </source>
</evidence>
<dbReference type="InterPro" id="IPR005467">
    <property type="entry name" value="His_kinase_dom"/>
</dbReference>
<dbReference type="InterPro" id="IPR003594">
    <property type="entry name" value="HATPase_dom"/>
</dbReference>
<evidence type="ECO:0000259" key="12">
    <source>
        <dbReference type="PROSITE" id="PS50113"/>
    </source>
</evidence>
<dbReference type="CDD" id="cd16917">
    <property type="entry name" value="HATPase_UhpB-NarQ-NarX-like"/>
    <property type="match status" value="1"/>
</dbReference>
<dbReference type="InterPro" id="IPR036890">
    <property type="entry name" value="HATPase_C_sf"/>
</dbReference>
<gene>
    <name evidence="13" type="ORF">OZSIB_2953</name>
</gene>
<dbReference type="InterPro" id="IPR000700">
    <property type="entry name" value="PAS-assoc_C"/>
</dbReference>
<dbReference type="PROSITE" id="PS50112">
    <property type="entry name" value="PAS"/>
    <property type="match status" value="1"/>
</dbReference>
<dbReference type="InterPro" id="IPR035965">
    <property type="entry name" value="PAS-like_dom_sf"/>
</dbReference>
<sequence>MNVIASPSLQRAFLEFLDCYPILVHLWDPETRTFLWMNPYGCAFHGKTLEQITSLTPLEARTLIHPDDLPLVEGPREAMMREYPAGRWSTFIPIEVRRRAPDATFGWFLTWETLVEREGHPGPVVLSFSQDISQRKRVEAALAERESNLKVILDNMTDVIWVCDLQMRFTFLTPSVQQLLGYTPEEVIGIGPSVTLPPASLQIVSQALTEELAREAAHPGTGGRRRLLLEQNRKGGGTVWTEVNTSFLRDETGKVIAVAGVTRDYTVRREAELLERRLREELEQRVLERTAELQALNQRLEAEIVERRRAQREALMAVEQERHRLGQDLHDDLCQRLVGAMCLAKSLEDPGLKHREPALARGMATIHDILAQALEQARMLARGLCALPFDTDRLEDALQLLAQDSRRLYAIKCRYSVKGPIPEFPPGTAIYLVRIAQEAINNAVRHGRADHVDLILRGTPTHVTLDIKDNGVGIRGDPFAKPGLGVRNMRSRAEMLQGTLVIEPVRTGGTRVSCAIPLDRLPRP</sequence>
<dbReference type="SUPFAM" id="SSF55874">
    <property type="entry name" value="ATPase domain of HSP90 chaperone/DNA topoisomerase II/histidine kinase"/>
    <property type="match status" value="1"/>
</dbReference>
<evidence type="ECO:0000259" key="10">
    <source>
        <dbReference type="PROSITE" id="PS50109"/>
    </source>
</evidence>
<keyword evidence="6" id="KW-1133">Transmembrane helix</keyword>
<evidence type="ECO:0000256" key="2">
    <source>
        <dbReference type="ARBA" id="ARBA00022475"/>
    </source>
</evidence>
<dbReference type="GO" id="GO:0046983">
    <property type="term" value="F:protein dimerization activity"/>
    <property type="evidence" value="ECO:0007669"/>
    <property type="project" value="InterPro"/>
</dbReference>
<keyword evidence="8" id="KW-0472">Membrane</keyword>
<dbReference type="Gene3D" id="1.20.5.1930">
    <property type="match status" value="1"/>
</dbReference>
<dbReference type="SUPFAM" id="SSF55785">
    <property type="entry name" value="PYP-like sensor domain (PAS domain)"/>
    <property type="match status" value="2"/>
</dbReference>
<dbReference type="AlphaFoldDB" id="A0A367ZRH4"/>
<keyword evidence="3" id="KW-0808">Transferase</keyword>
<evidence type="ECO:0000313" key="14">
    <source>
        <dbReference type="Proteomes" id="UP000252355"/>
    </source>
</evidence>